<evidence type="ECO:0000259" key="2">
    <source>
        <dbReference type="Pfam" id="PF18596"/>
    </source>
</evidence>
<name>A0A292PQB9_9PEZI</name>
<dbReference type="Pfam" id="PF18596">
    <property type="entry name" value="Sld7_C"/>
    <property type="match status" value="1"/>
</dbReference>
<dbReference type="Proteomes" id="UP001412239">
    <property type="component" value="Unassembled WGS sequence"/>
</dbReference>
<evidence type="ECO:0000313" key="3">
    <source>
        <dbReference type="EMBL" id="CUS09314.1"/>
    </source>
</evidence>
<accession>A0A292PQB9</accession>
<protein>
    <recommendedName>
        <fullName evidence="2">Sld7 C-terminal domain-containing protein</fullName>
    </recommendedName>
</protein>
<evidence type="ECO:0000313" key="4">
    <source>
        <dbReference type="Proteomes" id="UP001412239"/>
    </source>
</evidence>
<feature type="domain" description="Sld7 C-terminal" evidence="2">
    <location>
        <begin position="341"/>
        <end position="435"/>
    </location>
</feature>
<feature type="region of interest" description="Disordered" evidence="1">
    <location>
        <begin position="235"/>
        <end position="299"/>
    </location>
</feature>
<gene>
    <name evidence="3" type="ORF">GSTUAT00006589001</name>
</gene>
<keyword evidence="4" id="KW-1185">Reference proteome</keyword>
<dbReference type="EMBL" id="LN891087">
    <property type="protein sequence ID" value="CUS09314.1"/>
    <property type="molecule type" value="Genomic_DNA"/>
</dbReference>
<reference evidence="3" key="1">
    <citation type="submission" date="2015-10" db="EMBL/GenBank/DDBJ databases">
        <authorList>
            <person name="Regsiter A."/>
            <person name="william w."/>
        </authorList>
    </citation>
    <scope>NUCLEOTIDE SEQUENCE</scope>
    <source>
        <strain evidence="3">Montdore</strain>
    </source>
</reference>
<organism evidence="3 4">
    <name type="scientific">Tuber aestivum</name>
    <name type="common">summer truffle</name>
    <dbReference type="NCBI Taxonomy" id="59557"/>
    <lineage>
        <taxon>Eukaryota</taxon>
        <taxon>Fungi</taxon>
        <taxon>Dikarya</taxon>
        <taxon>Ascomycota</taxon>
        <taxon>Pezizomycotina</taxon>
        <taxon>Pezizomycetes</taxon>
        <taxon>Pezizales</taxon>
        <taxon>Tuberaceae</taxon>
        <taxon>Tuber</taxon>
    </lineage>
</organism>
<dbReference type="InterPro" id="IPR041260">
    <property type="entry name" value="Sld7_C"/>
</dbReference>
<proteinExistence type="predicted"/>
<evidence type="ECO:0000256" key="1">
    <source>
        <dbReference type="SAM" id="MobiDB-lite"/>
    </source>
</evidence>
<sequence length="453" mass="48603">MDIWTGSISLDSTTPPLEGLRLSTSSTSTPPPSVISHLTKSLSSCALSLISLIDPTRIPLFLATGPSLELTTTSPTTELYFRQLFLSKLPLPTSSSCAEQSRVALLVSVSNPSERTPGDWQITELAIYGAISQPPAPGLDAATPPHSSPPLEDQNSALTTTTATPNLRTIVTVHALPLSSNHAFPTFLPKVTQEKTFTIREDAASFIAPNPQDIINPPASGKKRGADVIDSIVEKRKRAKARQQSGPPPPPPLTLLGSRALNRIPSLEPRSAGIKNERSPSPTGSKLRRSSGGGTPGVVLGSLSVFKREGTESRPSTAIKREGSDCFGSAVKREVGDVEGRNRDVLVKVVVARMKACGIRDYRSKSVMPISAAAAAVPPVPDENEEKREKEEYKNIYHHTVKAAIFALRNDGIANATVNLEKMKFVVDKLLAVFCSPDHDPDSKENYLPICES</sequence>
<dbReference type="AlphaFoldDB" id="A0A292PQB9"/>
<feature type="region of interest" description="Disordered" evidence="1">
    <location>
        <begin position="136"/>
        <end position="157"/>
    </location>
</feature>